<dbReference type="GeneID" id="90035062"/>
<feature type="compositionally biased region" description="Basic and acidic residues" evidence="1">
    <location>
        <begin position="710"/>
        <end position="721"/>
    </location>
</feature>
<feature type="compositionally biased region" description="Low complexity" evidence="1">
    <location>
        <begin position="86"/>
        <end position="100"/>
    </location>
</feature>
<feature type="region of interest" description="Disordered" evidence="1">
    <location>
        <begin position="43"/>
        <end position="138"/>
    </location>
</feature>
<feature type="region of interest" description="Disordered" evidence="1">
    <location>
        <begin position="660"/>
        <end position="786"/>
    </location>
</feature>
<feature type="region of interest" description="Disordered" evidence="1">
    <location>
        <begin position="1093"/>
        <end position="1124"/>
    </location>
</feature>
<reference evidence="2 3" key="1">
    <citation type="submission" date="2024-03" db="EMBL/GenBank/DDBJ databases">
        <title>Genome-scale model development and genomic sequencing of the oleaginous clade Lipomyces.</title>
        <authorList>
            <consortium name="Lawrence Berkeley National Laboratory"/>
            <person name="Czajka J.J."/>
            <person name="Han Y."/>
            <person name="Kim J."/>
            <person name="Mondo S.J."/>
            <person name="Hofstad B.A."/>
            <person name="Robles A."/>
            <person name="Haridas S."/>
            <person name="Riley R."/>
            <person name="LaButti K."/>
            <person name="Pangilinan J."/>
            <person name="Andreopoulos W."/>
            <person name="Lipzen A."/>
            <person name="Yan J."/>
            <person name="Wang M."/>
            <person name="Ng V."/>
            <person name="Grigoriev I.V."/>
            <person name="Spatafora J.W."/>
            <person name="Magnuson J.K."/>
            <person name="Baker S.E."/>
            <person name="Pomraning K.R."/>
        </authorList>
    </citation>
    <scope>NUCLEOTIDE SEQUENCE [LARGE SCALE GENOMIC DNA]</scope>
    <source>
        <strain evidence="2 3">Phaff 52-87</strain>
    </source>
</reference>
<organism evidence="2 3">
    <name type="scientific">Myxozyma melibiosi</name>
    <dbReference type="NCBI Taxonomy" id="54550"/>
    <lineage>
        <taxon>Eukaryota</taxon>
        <taxon>Fungi</taxon>
        <taxon>Dikarya</taxon>
        <taxon>Ascomycota</taxon>
        <taxon>Saccharomycotina</taxon>
        <taxon>Lipomycetes</taxon>
        <taxon>Lipomycetales</taxon>
        <taxon>Lipomycetaceae</taxon>
        <taxon>Myxozyma</taxon>
    </lineage>
</organism>
<feature type="compositionally biased region" description="Polar residues" evidence="1">
    <location>
        <begin position="332"/>
        <end position="371"/>
    </location>
</feature>
<feature type="compositionally biased region" description="Polar residues" evidence="1">
    <location>
        <begin position="191"/>
        <end position="202"/>
    </location>
</feature>
<keyword evidence="3" id="KW-1185">Reference proteome</keyword>
<evidence type="ECO:0000313" key="2">
    <source>
        <dbReference type="EMBL" id="KAK7206247.1"/>
    </source>
</evidence>
<feature type="compositionally biased region" description="Polar residues" evidence="1">
    <location>
        <begin position="254"/>
        <end position="263"/>
    </location>
</feature>
<dbReference type="Proteomes" id="UP001498771">
    <property type="component" value="Unassembled WGS sequence"/>
</dbReference>
<evidence type="ECO:0000313" key="3">
    <source>
        <dbReference type="Proteomes" id="UP001498771"/>
    </source>
</evidence>
<feature type="compositionally biased region" description="Low complexity" evidence="1">
    <location>
        <begin position="203"/>
        <end position="221"/>
    </location>
</feature>
<feature type="compositionally biased region" description="Polar residues" evidence="1">
    <location>
        <begin position="295"/>
        <end position="322"/>
    </location>
</feature>
<sequence>MSSSSIHSLALASTSSTAYSDRLIAPASKKPNQASVLIEYYEQSSAAASDQKPSVRVQLRSKKKNSKHDSRSMAGFQIEPSDQDDLSSTSASLPPASPLTRKTSLESVSVYTDAMEPPADELPEPIPNSSPFTSDTVSASELDKVISSVIRTHIMPEIMRIRTSSDPKASPFAESRHPSTESESSAHYEKQNSLPASGVQTPNSSVSRRSSSSNVNQSFSRAIDDSESMIIDDLSMDAQNQVSGNGFDLPSYLQDHTASSVQPSRRSSAGSATSRRSAARSSTSDLVSDEPASSRVPSSVNVASIIGSPSTRSNPKQTQSFASPEIGYLPSSDASLNSAQKRHSNSAAPTSRRSSKGSTAASGRSTKSSHQVKSREPSGEISQSPRTLNGAGADDSSFYSAEGSQNASRSARHPLPSVPSVTTIGPAGASDSACDRNISSFSFDPNAPEQISSPVVGASANVQREVDRGEADVRNSSPLGIYMPEDLRLQQQSTHNSSEAGNANPTFRAFERLQNQEEQVSDEYVKKLIDHVLATDADRYERDMEILSGISHLIQLVNETHSAKLLSNNNLFPPDQMPRSLSSQRGSVSQSGPGQSAPLSRKSILKRALSGIKTTSDLQRVEALLMEILAKVENFENSRLPDTSGARRYRYQGHAERAPERILDVSSSRAGAGYSDRRKISATAHTANMKEERPYQPPSEEVNGHRVYRPRKEESVSDRRERSGRRLPQAESSVAPISEYENQTTSPPRQRERQTSSAVSPTSPPDNIRMQKIRAPHTPSPKTHDVQTVSDAKFRNMTPLQREDELRRLESERKWRELELMKQRSMENDREREREQNGMPGFGFPTRPPKLALWHESEPATPTPVEQLQSPAVIQSSSTADATNPKLRLTTASGHEYNLSQDTIRSRQQYHRVWNGPSTVEEEKIPRTWFGVNVGGQLQKMFRRKGREYENEPTYVPARSTVIHTQQSYEPLNRQMMMEDPGERSFRVVTVAKTPKVANEEVPKLSGLRELYEDSPIMASSRREYEESPRISDFSRRVTEDAYETPSRPRESSLNSMPIDELYKTYMHRLREDQVSSTDSVGTWGRNVKSEALQAARVPSGPPVPPKSASFDIMAGTPRNNYNY</sequence>
<name>A0ABR1F8Y5_9ASCO</name>
<feature type="compositionally biased region" description="Low complexity" evidence="1">
    <location>
        <begin position="580"/>
        <end position="596"/>
    </location>
</feature>
<proteinExistence type="predicted"/>
<feature type="compositionally biased region" description="Polar residues" evidence="1">
    <location>
        <begin position="101"/>
        <end position="110"/>
    </location>
</feature>
<feature type="compositionally biased region" description="Basic and acidic residues" evidence="1">
    <location>
        <begin position="174"/>
        <end position="190"/>
    </location>
</feature>
<feature type="region of interest" description="Disordered" evidence="1">
    <location>
        <begin position="567"/>
        <end position="601"/>
    </location>
</feature>
<feature type="compositionally biased region" description="Low complexity" evidence="1">
    <location>
        <begin position="264"/>
        <end position="284"/>
    </location>
</feature>
<protein>
    <submittedName>
        <fullName evidence="2">Uncharacterized protein</fullName>
    </submittedName>
</protein>
<feature type="compositionally biased region" description="Polar residues" evidence="1">
    <location>
        <begin position="397"/>
        <end position="409"/>
    </location>
</feature>
<evidence type="ECO:0000256" key="1">
    <source>
        <dbReference type="SAM" id="MobiDB-lite"/>
    </source>
</evidence>
<feature type="region of interest" description="Disordered" evidence="1">
    <location>
        <begin position="160"/>
        <end position="479"/>
    </location>
</feature>
<feature type="compositionally biased region" description="Polar residues" evidence="1">
    <location>
        <begin position="127"/>
        <end position="138"/>
    </location>
</feature>
<gene>
    <name evidence="2" type="ORF">BZA70DRAFT_128315</name>
</gene>
<feature type="region of interest" description="Disordered" evidence="1">
    <location>
        <begin position="859"/>
        <end position="885"/>
    </location>
</feature>
<accession>A0ABR1F8Y5</accession>
<feature type="compositionally biased region" description="Polar residues" evidence="1">
    <location>
        <begin position="437"/>
        <end position="453"/>
    </location>
</feature>
<feature type="compositionally biased region" description="Basic and acidic residues" evidence="1">
    <location>
        <begin position="464"/>
        <end position="473"/>
    </location>
</feature>
<comment type="caution">
    <text evidence="2">The sequence shown here is derived from an EMBL/GenBank/DDBJ whole genome shotgun (WGS) entry which is preliminary data.</text>
</comment>
<feature type="compositionally biased region" description="Polar residues" evidence="1">
    <location>
        <begin position="864"/>
        <end position="882"/>
    </location>
</feature>
<feature type="compositionally biased region" description="Polar residues" evidence="1">
    <location>
        <begin position="43"/>
        <end position="52"/>
    </location>
</feature>
<dbReference type="RefSeq" id="XP_064769280.1">
    <property type="nucleotide sequence ID" value="XM_064909550.1"/>
</dbReference>
<dbReference type="EMBL" id="JBBJBU010000003">
    <property type="protein sequence ID" value="KAK7206247.1"/>
    <property type="molecule type" value="Genomic_DNA"/>
</dbReference>